<comment type="caution">
    <text evidence="4">The sequence shown here is derived from an EMBL/GenBank/DDBJ whole genome shotgun (WGS) entry which is preliminary data.</text>
</comment>
<evidence type="ECO:0000256" key="2">
    <source>
        <dbReference type="SAM" id="Phobius"/>
    </source>
</evidence>
<dbReference type="InterPro" id="IPR052710">
    <property type="entry name" value="CAAX_protease"/>
</dbReference>
<keyword evidence="4" id="KW-0378">Hydrolase</keyword>
<feature type="transmembrane region" description="Helical" evidence="2">
    <location>
        <begin position="98"/>
        <end position="120"/>
    </location>
</feature>
<feature type="transmembrane region" description="Helical" evidence="2">
    <location>
        <begin position="232"/>
        <end position="250"/>
    </location>
</feature>
<proteinExistence type="predicted"/>
<dbReference type="GO" id="GO:0006508">
    <property type="term" value="P:proteolysis"/>
    <property type="evidence" value="ECO:0007669"/>
    <property type="project" value="UniProtKB-KW"/>
</dbReference>
<evidence type="ECO:0000256" key="1">
    <source>
        <dbReference type="SAM" id="MobiDB-lite"/>
    </source>
</evidence>
<feature type="transmembrane region" description="Helical" evidence="2">
    <location>
        <begin position="271"/>
        <end position="295"/>
    </location>
</feature>
<dbReference type="GO" id="GO:0080120">
    <property type="term" value="P:CAAX-box protein maturation"/>
    <property type="evidence" value="ECO:0007669"/>
    <property type="project" value="UniProtKB-ARBA"/>
</dbReference>
<evidence type="ECO:0000313" key="4">
    <source>
        <dbReference type="EMBL" id="RVV98048.1"/>
    </source>
</evidence>
<feature type="transmembrane region" description="Helical" evidence="2">
    <location>
        <begin position="53"/>
        <end position="78"/>
    </location>
</feature>
<feature type="transmembrane region" description="Helical" evidence="2">
    <location>
        <begin position="301"/>
        <end position="319"/>
    </location>
</feature>
<feature type="transmembrane region" description="Helical" evidence="2">
    <location>
        <begin position="207"/>
        <end position="226"/>
    </location>
</feature>
<keyword evidence="4" id="KW-0482">Metalloprotease</keyword>
<keyword evidence="2" id="KW-0472">Membrane</keyword>
<name>A0A438AH96_9RHOB</name>
<dbReference type="PANTHER" id="PTHR36435:SF1">
    <property type="entry name" value="CAAX AMINO TERMINAL PROTEASE FAMILY PROTEIN"/>
    <property type="match status" value="1"/>
</dbReference>
<dbReference type="PANTHER" id="PTHR36435">
    <property type="entry name" value="SLR1288 PROTEIN"/>
    <property type="match status" value="1"/>
</dbReference>
<accession>A0A438AH96</accession>
<feature type="transmembrane region" description="Helical" evidence="2">
    <location>
        <begin position="140"/>
        <end position="162"/>
    </location>
</feature>
<dbReference type="EMBL" id="RQXX01000003">
    <property type="protein sequence ID" value="RVV98048.1"/>
    <property type="molecule type" value="Genomic_DNA"/>
</dbReference>
<feature type="domain" description="CAAX prenyl protease 2/Lysostaphin resistance protein A-like" evidence="3">
    <location>
        <begin position="176"/>
        <end position="272"/>
    </location>
</feature>
<feature type="compositionally biased region" description="Pro residues" evidence="1">
    <location>
        <begin position="9"/>
        <end position="25"/>
    </location>
</feature>
<dbReference type="Pfam" id="PF02517">
    <property type="entry name" value="Rce1-like"/>
    <property type="match status" value="1"/>
</dbReference>
<gene>
    <name evidence="4" type="ORF">EKE94_11335</name>
</gene>
<organism evidence="4 5">
    <name type="scientific">Mesobaculum littorinae</name>
    <dbReference type="NCBI Taxonomy" id="2486419"/>
    <lineage>
        <taxon>Bacteria</taxon>
        <taxon>Pseudomonadati</taxon>
        <taxon>Pseudomonadota</taxon>
        <taxon>Alphaproteobacteria</taxon>
        <taxon>Rhodobacterales</taxon>
        <taxon>Roseobacteraceae</taxon>
        <taxon>Mesobaculum</taxon>
    </lineage>
</organism>
<feature type="transmembrane region" description="Helical" evidence="2">
    <location>
        <begin position="168"/>
        <end position="186"/>
    </location>
</feature>
<dbReference type="OrthoDB" id="7171777at2"/>
<feature type="region of interest" description="Disordered" evidence="1">
    <location>
        <begin position="1"/>
        <end position="27"/>
    </location>
</feature>
<evidence type="ECO:0000259" key="3">
    <source>
        <dbReference type="Pfam" id="PF02517"/>
    </source>
</evidence>
<evidence type="ECO:0000313" key="5">
    <source>
        <dbReference type="Proteomes" id="UP000285908"/>
    </source>
</evidence>
<dbReference type="GO" id="GO:0004175">
    <property type="term" value="F:endopeptidase activity"/>
    <property type="evidence" value="ECO:0007669"/>
    <property type="project" value="UniProtKB-ARBA"/>
</dbReference>
<keyword evidence="2" id="KW-1133">Transmembrane helix</keyword>
<keyword evidence="4" id="KW-0645">Protease</keyword>
<dbReference type="Proteomes" id="UP000285908">
    <property type="component" value="Unassembled WGS sequence"/>
</dbReference>
<dbReference type="AlphaFoldDB" id="A0A438AH96"/>
<keyword evidence="2" id="KW-0812">Transmembrane</keyword>
<keyword evidence="5" id="KW-1185">Reference proteome</keyword>
<dbReference type="InterPro" id="IPR003675">
    <property type="entry name" value="Rce1/LyrA-like_dom"/>
</dbReference>
<dbReference type="GO" id="GO:0008237">
    <property type="term" value="F:metallopeptidase activity"/>
    <property type="evidence" value="ECO:0007669"/>
    <property type="project" value="UniProtKB-KW"/>
</dbReference>
<protein>
    <submittedName>
        <fullName evidence="4">CPBP family intramembrane metalloprotease</fullName>
    </submittedName>
</protein>
<reference evidence="4 5" key="1">
    <citation type="submission" date="2018-11" db="EMBL/GenBank/DDBJ databases">
        <title>Mesobaculum littorinae gen. nov., sp. nov., isolated from Littorina scabra that represents a novel genus of the order Rhodobacteraceae.</title>
        <authorList>
            <person name="Li F."/>
        </authorList>
    </citation>
    <scope>NUCLEOTIDE SEQUENCE [LARGE SCALE GENOMIC DNA]</scope>
    <source>
        <strain evidence="4 5">M0103</strain>
    </source>
</reference>
<sequence length="334" mass="35730">MERRLMPAGSPPDRPPQGDAPPAMPAGPSGPLRTVVFDLYVRPAQRHPAIWRLLLGLVLCLGVYVAWIAVTLFVSAAVWPDRDFWGVAEAVAVPELPVSTLILMATFAGMALGPMIAARLLQGRRPGTLFGPARRLLRDFVLGAGTVIAVYLPALALWALVFDARPNLAPATWVALLPLSALGLLIQTGAEEILFRGYLGQQLAARFRSPAIWLLVPALLFGALHYDPVSAGANTLAVVASAALFGLLAADLVRVSGGLGASWGMHFANNAVALLVLTTQGSITGLSLWLTPYALDDEGPLRWLMLGDAVLITLIWAVLRWRLTRLHSRRAGSI</sequence>